<dbReference type="CDD" id="cd09902">
    <property type="entry name" value="H3TH_MKT1"/>
    <property type="match status" value="1"/>
</dbReference>
<evidence type="ECO:0000313" key="2">
    <source>
        <dbReference type="EMBL" id="CEL03299.1"/>
    </source>
</evidence>
<dbReference type="InterPro" id="IPR029060">
    <property type="entry name" value="PIN-like_dom_sf"/>
</dbReference>
<dbReference type="GO" id="GO:0004518">
    <property type="term" value="F:nuclease activity"/>
    <property type="evidence" value="ECO:0007669"/>
    <property type="project" value="InterPro"/>
</dbReference>
<dbReference type="InterPro" id="IPR006084">
    <property type="entry name" value="XPG/Rad2"/>
</dbReference>
<evidence type="ECO:0000259" key="1">
    <source>
        <dbReference type="SMART" id="SM00485"/>
    </source>
</evidence>
<evidence type="ECO:0000313" key="3">
    <source>
        <dbReference type="Proteomes" id="UP000054771"/>
    </source>
</evidence>
<name>A0A0U5FVF8_ASPCI</name>
<protein>
    <submittedName>
        <fullName evidence="2">Putative XPG I-region protein</fullName>
    </submittedName>
</protein>
<sequence length="446" mass="50131">MPIRPLDDWASARTLSLPLSALKGAVVGIDASHYISQHLSHPSTREPLLIALGGFPFALRSNIEKELQVFKDLGVAVIFVFSGLDFGKKNQRPAIQHETVRAFENAWELYDQQQADQVVEAFSSVGTPRPESLYRFLQRILVQNGIDYMVAPYSAAAQLAHLSSGPNPVIDAIWGPSEVLLFDVDKLVTRIDIDPAQFFWINKQTCQEELGRLTNDQFLDFALLLGSSFLPIFPPFDNPSFPGKSTSIRDALNMFNQSGRSALHLCGQLEERNQDSQYTDSYKRAFMNVKHHVVMDLEGRVGPLDADNSPTDMHEVIGQRLPEELYFYISKGILGPDVPNYLTSGEVLISLPLGVEDTEIYRQVAGEKLAPLREQAIGLLSNSLHRFYQVKPIHARTWYDENSDSIINLKTLPSVKDSIRAWKIPSDRYTEGVKNLQVYLTTSFCF</sequence>
<dbReference type="OrthoDB" id="17262at2759"/>
<dbReference type="AlphaFoldDB" id="A0A0U5FVF8"/>
<dbReference type="Pfam" id="PF12247">
    <property type="entry name" value="MKT1_N"/>
    <property type="match status" value="1"/>
</dbReference>
<dbReference type="InterPro" id="IPR022040">
    <property type="entry name" value="MKT1_N"/>
</dbReference>
<dbReference type="CDD" id="cd09858">
    <property type="entry name" value="PIN_MKT1"/>
    <property type="match status" value="1"/>
</dbReference>
<dbReference type="PANTHER" id="PTHR11081:SF32">
    <property type="entry name" value="POST-TRANSCRIPTIONAL REGULATOR MKT1"/>
    <property type="match status" value="1"/>
</dbReference>
<reference evidence="3" key="1">
    <citation type="journal article" date="2016" name="Genome Announc.">
        <title>Draft genome sequences of fungus Aspergillus calidoustus.</title>
        <authorList>
            <person name="Horn F."/>
            <person name="Linde J."/>
            <person name="Mattern D.J."/>
            <person name="Walther G."/>
            <person name="Guthke R."/>
            <person name="Scherlach K."/>
            <person name="Martin K."/>
            <person name="Brakhage A.A."/>
            <person name="Petzke L."/>
            <person name="Valiante V."/>
        </authorList>
    </citation>
    <scope>NUCLEOTIDE SEQUENCE [LARGE SCALE GENOMIC DNA]</scope>
    <source>
        <strain evidence="3">SF006504</strain>
    </source>
</reference>
<dbReference type="EMBL" id="CDMC01000003">
    <property type="protein sequence ID" value="CEL03299.1"/>
    <property type="molecule type" value="Genomic_DNA"/>
</dbReference>
<dbReference type="Proteomes" id="UP000054771">
    <property type="component" value="Unassembled WGS sequence"/>
</dbReference>
<dbReference type="InterPro" id="IPR037314">
    <property type="entry name" value="MKT1_H3TH"/>
</dbReference>
<dbReference type="OMA" id="ILIFECA"/>
<dbReference type="GO" id="GO:0003730">
    <property type="term" value="F:mRNA 3'-UTR binding"/>
    <property type="evidence" value="ECO:0007669"/>
    <property type="project" value="TreeGrafter"/>
</dbReference>
<dbReference type="Gene3D" id="3.40.50.1010">
    <property type="entry name" value="5'-nuclease"/>
    <property type="match status" value="1"/>
</dbReference>
<gene>
    <name evidence="2" type="ORF">ASPCAL04455</name>
</gene>
<keyword evidence="3" id="KW-1185">Reference proteome</keyword>
<proteinExistence type="predicted"/>
<dbReference type="PRINTS" id="PR00853">
    <property type="entry name" value="XPGRADSUPER"/>
</dbReference>
<dbReference type="STRING" id="454130.A0A0U5FVF8"/>
<dbReference type="PANTHER" id="PTHR11081">
    <property type="entry name" value="FLAP ENDONUCLEASE FAMILY MEMBER"/>
    <property type="match status" value="1"/>
</dbReference>
<dbReference type="SMART" id="SM00485">
    <property type="entry name" value="XPGN"/>
    <property type="match status" value="1"/>
</dbReference>
<accession>A0A0U5FVF8</accession>
<dbReference type="InterPro" id="IPR006085">
    <property type="entry name" value="XPG_DNA_repair_N"/>
</dbReference>
<dbReference type="SUPFAM" id="SSF88723">
    <property type="entry name" value="PIN domain-like"/>
    <property type="match status" value="1"/>
</dbReference>
<feature type="domain" description="XPG N-terminal" evidence="1">
    <location>
        <begin position="1"/>
        <end position="105"/>
    </location>
</feature>
<organism evidence="2 3">
    <name type="scientific">Aspergillus calidoustus</name>
    <dbReference type="NCBI Taxonomy" id="454130"/>
    <lineage>
        <taxon>Eukaryota</taxon>
        <taxon>Fungi</taxon>
        <taxon>Dikarya</taxon>
        <taxon>Ascomycota</taxon>
        <taxon>Pezizomycotina</taxon>
        <taxon>Eurotiomycetes</taxon>
        <taxon>Eurotiomycetidae</taxon>
        <taxon>Eurotiales</taxon>
        <taxon>Aspergillaceae</taxon>
        <taxon>Aspergillus</taxon>
        <taxon>Aspergillus subgen. Nidulantes</taxon>
    </lineage>
</organism>